<organism evidence="1 2">
    <name type="scientific">Austropuccinia psidii MF-1</name>
    <dbReference type="NCBI Taxonomy" id="1389203"/>
    <lineage>
        <taxon>Eukaryota</taxon>
        <taxon>Fungi</taxon>
        <taxon>Dikarya</taxon>
        <taxon>Basidiomycota</taxon>
        <taxon>Pucciniomycotina</taxon>
        <taxon>Pucciniomycetes</taxon>
        <taxon>Pucciniales</taxon>
        <taxon>Sphaerophragmiaceae</taxon>
        <taxon>Austropuccinia</taxon>
    </lineage>
</organism>
<reference evidence="1" key="1">
    <citation type="submission" date="2021-03" db="EMBL/GenBank/DDBJ databases">
        <title>Draft genome sequence of rust myrtle Austropuccinia psidii MF-1, a brazilian biotype.</title>
        <authorList>
            <person name="Quecine M.C."/>
            <person name="Pachon D.M.R."/>
            <person name="Bonatelli M.L."/>
            <person name="Correr F.H."/>
            <person name="Franceschini L.M."/>
            <person name="Leite T.F."/>
            <person name="Margarido G.R.A."/>
            <person name="Almeida C.A."/>
            <person name="Ferrarezi J.A."/>
            <person name="Labate C.A."/>
        </authorList>
    </citation>
    <scope>NUCLEOTIDE SEQUENCE</scope>
    <source>
        <strain evidence="1">MF-1</strain>
    </source>
</reference>
<dbReference type="OrthoDB" id="440455at2759"/>
<dbReference type="Proteomes" id="UP000765509">
    <property type="component" value="Unassembled WGS sequence"/>
</dbReference>
<accession>A0A9Q3F7V9</accession>
<evidence type="ECO:0000313" key="2">
    <source>
        <dbReference type="Proteomes" id="UP000765509"/>
    </source>
</evidence>
<evidence type="ECO:0000313" key="1">
    <source>
        <dbReference type="EMBL" id="MBW0535218.1"/>
    </source>
</evidence>
<sequence>MEFIRGIDMIKEDFELPDRLLTERFTTLLTRSAHRWYIKLRQAHRHQSWTWWKTQIIKKWANDYWRFKVGKAFEFSKFNADKEKALPWFFQKEERLTVLYPDMSKFITYRKILKQCGGDLENAVKSRRTEQYSAENIINILEEVTTRTRIGSNRVNLKTRLNTSWKDLVNKILKKILII</sequence>
<proteinExistence type="predicted"/>
<name>A0A9Q3F7V9_9BASI</name>
<gene>
    <name evidence="1" type="ORF">O181_074933</name>
</gene>
<dbReference type="AlphaFoldDB" id="A0A9Q3F7V9"/>
<comment type="caution">
    <text evidence="1">The sequence shown here is derived from an EMBL/GenBank/DDBJ whole genome shotgun (WGS) entry which is preliminary data.</text>
</comment>
<keyword evidence="2" id="KW-1185">Reference proteome</keyword>
<evidence type="ECO:0008006" key="3">
    <source>
        <dbReference type="Google" id="ProtNLM"/>
    </source>
</evidence>
<dbReference type="EMBL" id="AVOT02040066">
    <property type="protein sequence ID" value="MBW0535218.1"/>
    <property type="molecule type" value="Genomic_DNA"/>
</dbReference>
<protein>
    <recommendedName>
        <fullName evidence="3">Retrotransposon gag domain-containing protein</fullName>
    </recommendedName>
</protein>